<evidence type="ECO:0000259" key="1">
    <source>
        <dbReference type="PROSITE" id="PS50225"/>
    </source>
</evidence>
<feature type="domain" description="SOCS box" evidence="1">
    <location>
        <begin position="336"/>
        <end position="379"/>
    </location>
</feature>
<dbReference type="Gene3D" id="1.10.750.20">
    <property type="entry name" value="SOCS box"/>
    <property type="match status" value="1"/>
</dbReference>
<gene>
    <name evidence="2" type="ORF">AVEN_26769_1</name>
</gene>
<name>A0A4Y2D4Z1_ARAVE</name>
<dbReference type="InterPro" id="IPR001496">
    <property type="entry name" value="SOCS_box"/>
</dbReference>
<dbReference type="InterPro" id="IPR036036">
    <property type="entry name" value="SOCS_box-like_dom_sf"/>
</dbReference>
<dbReference type="EMBL" id="BGPR01000305">
    <property type="protein sequence ID" value="GBM11842.1"/>
    <property type="molecule type" value="Genomic_DNA"/>
</dbReference>
<evidence type="ECO:0000313" key="2">
    <source>
        <dbReference type="EMBL" id="GBM11842.1"/>
    </source>
</evidence>
<dbReference type="SMART" id="SM00969">
    <property type="entry name" value="SOCS_box"/>
    <property type="match status" value="1"/>
</dbReference>
<sequence>MWAWCKLNVPSWVKRPSAGGMRKHVSLFNNSCLSCKNCILKFHFTTFVDMNKIIAKQDKTDEFLSLFSNLKKLKMEQLPDQIGIEEKIFYLLYFYERHKNWIDKRHSRRVIFNELPDFCFENHMENAVIVTEILRCINDLPSAGMPNMVLFISLKCLTNKTLPLKTIQQRNQLKKASFTALTYFLHYAYKQRLMFRNRKLMEMITYTNPFLFAKLLFFSNSRSLLSLIQFGLRFEFSERYSFRTPPIFLCAAEVLCWFIEMERFRNNADLQRRAHQAYFIDKLQLFCRNFKILLLSTSNPNKTKYEVAYALMKYGTLDEFGQLQPYFEQFFPDMDFQSNQPPSLQHTCRYVIRSRLDERWRLPYGVWNLPLPRKISSYLNFGVDEKGNETI</sequence>
<proteinExistence type="predicted"/>
<comment type="caution">
    <text evidence="2">The sequence shown here is derived from an EMBL/GenBank/DDBJ whole genome shotgun (WGS) entry which is preliminary data.</text>
</comment>
<accession>A0A4Y2D4Z1</accession>
<reference evidence="2 3" key="1">
    <citation type="journal article" date="2019" name="Sci. Rep.">
        <title>Orb-weaving spider Araneus ventricosus genome elucidates the spidroin gene catalogue.</title>
        <authorList>
            <person name="Kono N."/>
            <person name="Nakamura H."/>
            <person name="Ohtoshi R."/>
            <person name="Moran D.A.P."/>
            <person name="Shinohara A."/>
            <person name="Yoshida Y."/>
            <person name="Fujiwara M."/>
            <person name="Mori M."/>
            <person name="Tomita M."/>
            <person name="Arakawa K."/>
        </authorList>
    </citation>
    <scope>NUCLEOTIDE SEQUENCE [LARGE SCALE GENOMIC DNA]</scope>
</reference>
<organism evidence="2 3">
    <name type="scientific">Araneus ventricosus</name>
    <name type="common">Orbweaver spider</name>
    <name type="synonym">Epeira ventricosa</name>
    <dbReference type="NCBI Taxonomy" id="182803"/>
    <lineage>
        <taxon>Eukaryota</taxon>
        <taxon>Metazoa</taxon>
        <taxon>Ecdysozoa</taxon>
        <taxon>Arthropoda</taxon>
        <taxon>Chelicerata</taxon>
        <taxon>Arachnida</taxon>
        <taxon>Araneae</taxon>
        <taxon>Araneomorphae</taxon>
        <taxon>Entelegynae</taxon>
        <taxon>Araneoidea</taxon>
        <taxon>Araneidae</taxon>
        <taxon>Araneus</taxon>
    </lineage>
</organism>
<dbReference type="Proteomes" id="UP000499080">
    <property type="component" value="Unassembled WGS sequence"/>
</dbReference>
<dbReference type="AlphaFoldDB" id="A0A4Y2D4Z1"/>
<dbReference type="GO" id="GO:0035556">
    <property type="term" value="P:intracellular signal transduction"/>
    <property type="evidence" value="ECO:0007669"/>
    <property type="project" value="InterPro"/>
</dbReference>
<dbReference type="CDD" id="cd03587">
    <property type="entry name" value="SOCS"/>
    <property type="match status" value="1"/>
</dbReference>
<keyword evidence="3" id="KW-1185">Reference proteome</keyword>
<dbReference type="OrthoDB" id="6418955at2759"/>
<protein>
    <recommendedName>
        <fullName evidence="1">SOCS box domain-containing protein</fullName>
    </recommendedName>
</protein>
<dbReference type="Pfam" id="PF07525">
    <property type="entry name" value="SOCS_box"/>
    <property type="match status" value="1"/>
</dbReference>
<dbReference type="SUPFAM" id="SSF158235">
    <property type="entry name" value="SOCS box-like"/>
    <property type="match status" value="1"/>
</dbReference>
<evidence type="ECO:0000313" key="3">
    <source>
        <dbReference type="Proteomes" id="UP000499080"/>
    </source>
</evidence>
<dbReference type="PROSITE" id="PS50225">
    <property type="entry name" value="SOCS"/>
    <property type="match status" value="1"/>
</dbReference>